<evidence type="ECO:0000313" key="10">
    <source>
        <dbReference type="EMBL" id="EFP76873.2"/>
    </source>
</evidence>
<dbReference type="PANTHER" id="PTHR13989">
    <property type="entry name" value="REPLICATION PROTEIN A-RELATED"/>
    <property type="match status" value="1"/>
</dbReference>
<keyword evidence="5" id="KW-0779">Telomere</keyword>
<dbReference type="GeneID" id="10529058"/>
<dbReference type="InterPro" id="IPR040260">
    <property type="entry name" value="RFA2-like"/>
</dbReference>
<dbReference type="Gene3D" id="2.40.50.140">
    <property type="entry name" value="Nucleic acid-binding proteins"/>
    <property type="match status" value="1"/>
</dbReference>
<keyword evidence="11" id="KW-1185">Reference proteome</keyword>
<feature type="compositionally biased region" description="Basic and acidic residues" evidence="9">
    <location>
        <begin position="669"/>
        <end position="680"/>
    </location>
</feature>
<feature type="compositionally biased region" description="Basic and acidic residues" evidence="9">
    <location>
        <begin position="646"/>
        <end position="660"/>
    </location>
</feature>
<evidence type="ECO:0000256" key="9">
    <source>
        <dbReference type="SAM" id="MobiDB-lite"/>
    </source>
</evidence>
<protein>
    <recommendedName>
        <fullName evidence="3">CST complex subunit STN1</fullName>
    </recommendedName>
    <alternativeName>
        <fullName evidence="8">Suppressor of cdc thirteen homolog</fullName>
    </alternativeName>
</protein>
<evidence type="ECO:0000256" key="3">
    <source>
        <dbReference type="ARBA" id="ARBA00017411"/>
    </source>
</evidence>
<dbReference type="AlphaFoldDB" id="E3JXU8"/>
<feature type="compositionally biased region" description="Basic and acidic residues" evidence="9">
    <location>
        <begin position="407"/>
        <end position="426"/>
    </location>
</feature>
<evidence type="ECO:0000256" key="2">
    <source>
        <dbReference type="ARBA" id="ARBA00004574"/>
    </source>
</evidence>
<evidence type="ECO:0000256" key="4">
    <source>
        <dbReference type="ARBA" id="ARBA00022454"/>
    </source>
</evidence>
<dbReference type="PANTHER" id="PTHR13989:SF33">
    <property type="entry name" value="CST COMPLEX SUBUNIT STN1"/>
    <property type="match status" value="1"/>
</dbReference>
<feature type="region of interest" description="Disordered" evidence="9">
    <location>
        <begin position="118"/>
        <end position="224"/>
    </location>
</feature>
<feature type="compositionally biased region" description="Polar residues" evidence="9">
    <location>
        <begin position="126"/>
        <end position="137"/>
    </location>
</feature>
<keyword evidence="7" id="KW-0539">Nucleus</keyword>
<dbReference type="InParanoid" id="E3JXU8"/>
<dbReference type="VEuPathDB" id="FungiDB:PGTG_02334"/>
<feature type="compositionally biased region" description="Basic and acidic residues" evidence="9">
    <location>
        <begin position="374"/>
        <end position="385"/>
    </location>
</feature>
<sequence length="808" mass="90942">MAEDLAERIHSHIRPGSGACIYAVLPKSYHSYNFLPGMAPQQIAARNQKRGRRVLAGLGYSRMPIIYLEQPSYSLRTGCEHQRVSLPPSCRTVFGNQAHVHMPSTPTEPIENEDILIDLTTPSPPTSRSAQLSSSPSFEVPTVYSQRIRSRQSRPSEQQNKSRTTQASSQSTYFVISDESDLESVEPQPKNSIRPITPPQPTQGRTPAVDSSPTSTSSTTDAAEVERSLLQNTPPPSSPPIRFLPSDIKLLNLYLYRPISTVMATCSSLILPPHEIPGLPLDKLETLYSKDRWRIKSELITAPGISQKVTCWIYGQGWPAKTFIICGWLVGVDRREKFITYHIDDGTAVLECQINISQLNNAFDSSSQDYSSLPHEKKAPPKSKDINVQAPPDPDDSSTSQAPPPKTRSDPRLDPYRRLPSPDRKSHPNSSTTVRGTNNPGLEAPHLENLVAETVSEETITKYAELKIGTVLKLIGKPKSLFRDTKRVFDLEKVIIVQDNQSDEEIRFRRHLKFCRSHIYNQPFRLANVWPEGAKSLGAVNPHSTKFLPNSSAPVRNQQTVEKEKEPRRLKLPPVSRLTSQQITFSNYLNYVSHYIVSRYDQHDLNTASNGDFSYHELKRKMDCSEPIVLQDFSIEDLLAEGREDDRHSSLRSEMRKFTEKLISQPTQERSESQVSEPDRHKKQQSIFLTDGDNPRLSRRRLGTSKAMVTRAIQALVNQGTIIISPKDERRFALPNVSSLGPKIIQIINRLPPPSSSDHPVSPVVSANHILRNLARDELWKAVHPQAVQAVLRHLQLRQTGPDSWRIP</sequence>
<comment type="subcellular location">
    <subcellularLocation>
        <location evidence="2">Chromosome</location>
        <location evidence="2">Telomere</location>
    </subcellularLocation>
    <subcellularLocation>
        <location evidence="1">Nucleus</location>
    </subcellularLocation>
</comment>
<evidence type="ECO:0000256" key="1">
    <source>
        <dbReference type="ARBA" id="ARBA00004123"/>
    </source>
</evidence>
<feature type="compositionally biased region" description="Polar residues" evidence="9">
    <location>
        <begin position="428"/>
        <end position="440"/>
    </location>
</feature>
<evidence type="ECO:0000256" key="5">
    <source>
        <dbReference type="ARBA" id="ARBA00022895"/>
    </source>
</evidence>
<keyword evidence="4" id="KW-0158">Chromosome</keyword>
<keyword evidence="6" id="KW-0238">DNA-binding</keyword>
<feature type="region of interest" description="Disordered" evidence="9">
    <location>
        <begin position="646"/>
        <end position="698"/>
    </location>
</feature>
<dbReference type="GO" id="GO:0042162">
    <property type="term" value="F:telomeric DNA binding"/>
    <property type="evidence" value="ECO:0000318"/>
    <property type="project" value="GO_Central"/>
</dbReference>
<dbReference type="InterPro" id="IPR012340">
    <property type="entry name" value="NA-bd_OB-fold"/>
</dbReference>
<dbReference type="HOGENOM" id="CLU_418047_0_0_1"/>
<dbReference type="RefSeq" id="XP_003321292.2">
    <property type="nucleotide sequence ID" value="XM_003321244.2"/>
</dbReference>
<gene>
    <name evidence="10" type="ORF">PGTG_02334</name>
</gene>
<dbReference type="OrthoDB" id="77828at2759"/>
<dbReference type="GO" id="GO:0000781">
    <property type="term" value="C:chromosome, telomeric region"/>
    <property type="evidence" value="ECO:0007669"/>
    <property type="project" value="UniProtKB-SubCell"/>
</dbReference>
<feature type="compositionally biased region" description="Polar residues" evidence="9">
    <location>
        <begin position="161"/>
        <end position="174"/>
    </location>
</feature>
<dbReference type="Proteomes" id="UP000008783">
    <property type="component" value="Unassembled WGS sequence"/>
</dbReference>
<feature type="region of interest" description="Disordered" evidence="9">
    <location>
        <begin position="365"/>
        <end position="445"/>
    </location>
</feature>
<organism evidence="10 11">
    <name type="scientific">Puccinia graminis f. sp. tritici (strain CRL 75-36-700-3 / race SCCL)</name>
    <name type="common">Black stem rust fungus</name>
    <dbReference type="NCBI Taxonomy" id="418459"/>
    <lineage>
        <taxon>Eukaryota</taxon>
        <taxon>Fungi</taxon>
        <taxon>Dikarya</taxon>
        <taxon>Basidiomycota</taxon>
        <taxon>Pucciniomycotina</taxon>
        <taxon>Pucciniomycetes</taxon>
        <taxon>Pucciniales</taxon>
        <taxon>Pucciniaceae</taxon>
        <taxon>Puccinia</taxon>
    </lineage>
</organism>
<proteinExistence type="predicted"/>
<dbReference type="EMBL" id="DS178266">
    <property type="protein sequence ID" value="EFP76873.2"/>
    <property type="molecule type" value="Genomic_DNA"/>
</dbReference>
<dbReference type="GO" id="GO:0005634">
    <property type="term" value="C:nucleus"/>
    <property type="evidence" value="ECO:0007669"/>
    <property type="project" value="UniProtKB-SubCell"/>
</dbReference>
<dbReference type="KEGG" id="pgr:PGTG_02334"/>
<feature type="compositionally biased region" description="Low complexity" evidence="9">
    <location>
        <begin position="206"/>
        <end position="222"/>
    </location>
</feature>
<evidence type="ECO:0000256" key="8">
    <source>
        <dbReference type="ARBA" id="ARBA00030039"/>
    </source>
</evidence>
<evidence type="ECO:0000313" key="11">
    <source>
        <dbReference type="Proteomes" id="UP000008783"/>
    </source>
</evidence>
<evidence type="ECO:0000256" key="6">
    <source>
        <dbReference type="ARBA" id="ARBA00023125"/>
    </source>
</evidence>
<accession>E3JXU8</accession>
<reference key="1">
    <citation type="submission" date="2007-01" db="EMBL/GenBank/DDBJ databases">
        <title>The Genome Sequence of Puccinia graminis f. sp. tritici Strain CRL 75-36-700-3.</title>
        <authorList>
            <consortium name="The Broad Institute Genome Sequencing Platform"/>
            <person name="Birren B."/>
            <person name="Lander E."/>
            <person name="Galagan J."/>
            <person name="Nusbaum C."/>
            <person name="Devon K."/>
            <person name="Cuomo C."/>
            <person name="Jaffe D."/>
            <person name="Butler J."/>
            <person name="Alvarez P."/>
            <person name="Gnerre S."/>
            <person name="Grabherr M."/>
            <person name="Mauceli E."/>
            <person name="Brockman W."/>
            <person name="Young S."/>
            <person name="LaButti K."/>
            <person name="Sykes S."/>
            <person name="DeCaprio D."/>
            <person name="Crawford M."/>
            <person name="Koehrsen M."/>
            <person name="Engels R."/>
            <person name="Montgomery P."/>
            <person name="Pearson M."/>
            <person name="Howarth C."/>
            <person name="Larson L."/>
            <person name="White J."/>
            <person name="Zeng Q."/>
            <person name="Kodira C."/>
            <person name="Yandava C."/>
            <person name="Alvarado L."/>
            <person name="O'Leary S."/>
            <person name="Szabo L."/>
            <person name="Dean R."/>
            <person name="Schein J."/>
        </authorList>
    </citation>
    <scope>NUCLEOTIDE SEQUENCE</scope>
    <source>
        <strain>CRL 75-36-700-3</strain>
    </source>
</reference>
<name>E3JXU8_PUCGT</name>
<evidence type="ECO:0000256" key="7">
    <source>
        <dbReference type="ARBA" id="ARBA00023242"/>
    </source>
</evidence>
<reference evidence="11" key="2">
    <citation type="journal article" date="2011" name="Proc. Natl. Acad. Sci. U.S.A.">
        <title>Obligate biotrophy features unraveled by the genomic analysis of rust fungi.</title>
        <authorList>
            <person name="Duplessis S."/>
            <person name="Cuomo C.A."/>
            <person name="Lin Y.-C."/>
            <person name="Aerts A."/>
            <person name="Tisserant E."/>
            <person name="Veneault-Fourrey C."/>
            <person name="Joly D.L."/>
            <person name="Hacquard S."/>
            <person name="Amselem J."/>
            <person name="Cantarel B.L."/>
            <person name="Chiu R."/>
            <person name="Coutinho P.M."/>
            <person name="Feau N."/>
            <person name="Field M."/>
            <person name="Frey P."/>
            <person name="Gelhaye E."/>
            <person name="Goldberg J."/>
            <person name="Grabherr M.G."/>
            <person name="Kodira C.D."/>
            <person name="Kohler A."/>
            <person name="Kuees U."/>
            <person name="Lindquist E.A."/>
            <person name="Lucas S.M."/>
            <person name="Mago R."/>
            <person name="Mauceli E."/>
            <person name="Morin E."/>
            <person name="Murat C."/>
            <person name="Pangilinan J.L."/>
            <person name="Park R."/>
            <person name="Pearson M."/>
            <person name="Quesneville H."/>
            <person name="Rouhier N."/>
            <person name="Sakthikumar S."/>
            <person name="Salamov A.A."/>
            <person name="Schmutz J."/>
            <person name="Selles B."/>
            <person name="Shapiro H."/>
            <person name="Tanguay P."/>
            <person name="Tuskan G.A."/>
            <person name="Henrissat B."/>
            <person name="Van de Peer Y."/>
            <person name="Rouze P."/>
            <person name="Ellis J.G."/>
            <person name="Dodds P.N."/>
            <person name="Schein J.E."/>
            <person name="Zhong S."/>
            <person name="Hamelin R.C."/>
            <person name="Grigoriev I.V."/>
            <person name="Szabo L.J."/>
            <person name="Martin F."/>
        </authorList>
    </citation>
    <scope>NUCLEOTIDE SEQUENCE [LARGE SCALE GENOMIC DNA]</scope>
    <source>
        <strain evidence="11">CRL 75-36-700-3 / race SCCL</strain>
    </source>
</reference>